<dbReference type="InterPro" id="IPR016181">
    <property type="entry name" value="Acyl_CoA_acyltransferase"/>
</dbReference>
<dbReference type="Proteomes" id="UP001165583">
    <property type="component" value="Unassembled WGS sequence"/>
</dbReference>
<dbReference type="InterPro" id="IPR051531">
    <property type="entry name" value="N-acetyltransferase"/>
</dbReference>
<proteinExistence type="predicted"/>
<dbReference type="InterPro" id="IPR000182">
    <property type="entry name" value="GNAT_dom"/>
</dbReference>
<dbReference type="PANTHER" id="PTHR43792:SF1">
    <property type="entry name" value="N-ACETYLTRANSFERASE DOMAIN-CONTAINING PROTEIN"/>
    <property type="match status" value="1"/>
</dbReference>
<sequence>MPEFRLVTERLVLRSWRGEDVAPFSRICADPVVMATLGPVLDLERTRALVDRECGYEAQWGHTFWVVERREDHRLIGKCGIVRGRIDPILDKVEMGWRLASDCWGHGYATEAARACVDWAFGHLDDDAVWAVTAAANRGSRAVMDRIGMQHLPRLDFDHPALAEDDPLRPHVTYRLTRLA</sequence>
<dbReference type="EMBL" id="JANZXA010000013">
    <property type="protein sequence ID" value="MCT2401319.1"/>
    <property type="molecule type" value="Genomic_DNA"/>
</dbReference>
<accession>A0ABT2I921</accession>
<evidence type="ECO:0000313" key="2">
    <source>
        <dbReference type="EMBL" id="MCT2401319.1"/>
    </source>
</evidence>
<protein>
    <submittedName>
        <fullName evidence="2">GNAT family N-acetyltransferase</fullName>
    </submittedName>
</protein>
<dbReference type="Gene3D" id="3.40.630.30">
    <property type="match status" value="1"/>
</dbReference>
<evidence type="ECO:0000313" key="3">
    <source>
        <dbReference type="Proteomes" id="UP001165583"/>
    </source>
</evidence>
<evidence type="ECO:0000259" key="1">
    <source>
        <dbReference type="PROSITE" id="PS51186"/>
    </source>
</evidence>
<dbReference type="Pfam" id="PF13302">
    <property type="entry name" value="Acetyltransf_3"/>
    <property type="match status" value="1"/>
</dbReference>
<dbReference type="SUPFAM" id="SSF55729">
    <property type="entry name" value="Acyl-CoA N-acyltransferases (Nat)"/>
    <property type="match status" value="1"/>
</dbReference>
<feature type="domain" description="N-acetyltransferase" evidence="1">
    <location>
        <begin position="11"/>
        <end position="169"/>
    </location>
</feature>
<gene>
    <name evidence="2" type="ORF">NZK81_17355</name>
</gene>
<reference evidence="2" key="1">
    <citation type="submission" date="2022-09" db="EMBL/GenBank/DDBJ databases">
        <title>Novosphingobium sp. Nov., a polycyclic aromatic hydrocarbon-degrading bacterium isolated form mangrove sediments in HongKong.</title>
        <authorList>
            <person name="Hu Z."/>
        </authorList>
    </citation>
    <scope>NUCLEOTIDE SEQUENCE</scope>
    <source>
        <strain evidence="2">HK4-1</strain>
    </source>
</reference>
<organism evidence="2 3">
    <name type="scientific">Novosphingobium mangrovi</name>
    <name type="common">ex Huang et al. 2023</name>
    <dbReference type="NCBI Taxonomy" id="2976432"/>
    <lineage>
        <taxon>Bacteria</taxon>
        <taxon>Pseudomonadati</taxon>
        <taxon>Pseudomonadota</taxon>
        <taxon>Alphaproteobacteria</taxon>
        <taxon>Sphingomonadales</taxon>
        <taxon>Sphingomonadaceae</taxon>
        <taxon>Novosphingobium</taxon>
    </lineage>
</organism>
<comment type="caution">
    <text evidence="2">The sequence shown here is derived from an EMBL/GenBank/DDBJ whole genome shotgun (WGS) entry which is preliminary data.</text>
</comment>
<dbReference type="PROSITE" id="PS51186">
    <property type="entry name" value="GNAT"/>
    <property type="match status" value="1"/>
</dbReference>
<keyword evidence="3" id="KW-1185">Reference proteome</keyword>
<dbReference type="PANTHER" id="PTHR43792">
    <property type="entry name" value="GNAT FAMILY, PUTATIVE (AFU_ORTHOLOGUE AFUA_3G00765)-RELATED-RELATED"/>
    <property type="match status" value="1"/>
</dbReference>
<dbReference type="RefSeq" id="WP_260047337.1">
    <property type="nucleotide sequence ID" value="NZ_JANZXA010000013.1"/>
</dbReference>
<name>A0ABT2I921_9SPHN</name>